<dbReference type="Pfam" id="PF00534">
    <property type="entry name" value="Glycos_transf_1"/>
    <property type="match status" value="1"/>
</dbReference>
<dbReference type="Gene3D" id="3.40.50.2000">
    <property type="entry name" value="Glycogen Phosphorylase B"/>
    <property type="match status" value="2"/>
</dbReference>
<proteinExistence type="predicted"/>
<dbReference type="PANTHER" id="PTHR45947:SF3">
    <property type="entry name" value="SULFOQUINOVOSYL TRANSFERASE SQD2"/>
    <property type="match status" value="1"/>
</dbReference>
<sequence length="392" mass="45551">MNLVDAKIALVHDWFLKNSIGGAEKVTLFIDKLLNKNYSQPDLFALASNIEESKKNIFQNRIIKKSIIESFPFGKTKVQNYLPLLPFAIEQIDVSQYDLVISSSHAFAKGIITSPDQLHISYIHTPMRYAWDQMNTYLEQSKLSNYGLKFPIKYALYKLRQWDFLSSQRVDYLISNSNFTAKRIRKYWGLTSEVIHPPVDIERFNFKNIREDFYLSVNRLVPNKRIDLLINSFNKLNLPLIVIGDGPERSKLEKMANSNIKFLKQVSNMEVENYMSRCRAFVYAGLEDFGIAPIEAMASGAPVIGYGKGGILDTVICFNESNKKDFSNGILFKKQTISDMVDTIDWFEDKKVWKEFDPQDLNNYSERFSPEIFKTKFDFFINKVWQEFKIKS</sequence>
<reference evidence="4" key="1">
    <citation type="journal article" date="2014" name="Sci. Data">
        <title>Genomes of diverse isolates of the marine cyanobacterium Prochlorococcus.</title>
        <authorList>
            <person name="Biller S."/>
            <person name="Berube P."/>
            <person name="Thompson J."/>
            <person name="Kelly L."/>
            <person name="Roggensack S."/>
            <person name="Awad L."/>
            <person name="Roache-Johnson K."/>
            <person name="Ding H."/>
            <person name="Giovannoni S.J."/>
            <person name="Moore L.R."/>
            <person name="Chisholm S.W."/>
        </authorList>
    </citation>
    <scope>NUCLEOTIDE SEQUENCE [LARGE SCALE GENOMIC DNA]</scope>
    <source>
        <strain evidence="4">MIT 9201</strain>
    </source>
</reference>
<evidence type="ECO:0000259" key="1">
    <source>
        <dbReference type="Pfam" id="PF00534"/>
    </source>
</evidence>
<dbReference type="SUPFAM" id="SSF53756">
    <property type="entry name" value="UDP-Glycosyltransferase/glycogen phosphorylase"/>
    <property type="match status" value="1"/>
</dbReference>
<dbReference type="EMBL" id="JNAL01000007">
    <property type="protein sequence ID" value="KGF96692.1"/>
    <property type="molecule type" value="Genomic_DNA"/>
</dbReference>
<dbReference type="GO" id="GO:0016757">
    <property type="term" value="F:glycosyltransferase activity"/>
    <property type="evidence" value="ECO:0007669"/>
    <property type="project" value="InterPro"/>
</dbReference>
<dbReference type="PANTHER" id="PTHR45947">
    <property type="entry name" value="SULFOQUINOVOSYL TRANSFERASE SQD2"/>
    <property type="match status" value="1"/>
</dbReference>
<dbReference type="InterPro" id="IPR050194">
    <property type="entry name" value="Glycosyltransferase_grp1"/>
</dbReference>
<dbReference type="Pfam" id="PF13439">
    <property type="entry name" value="Glyco_transf_4"/>
    <property type="match status" value="1"/>
</dbReference>
<accession>A0A0A2A488</accession>
<evidence type="ECO:0000313" key="4">
    <source>
        <dbReference type="Proteomes" id="UP000030355"/>
    </source>
</evidence>
<feature type="domain" description="Glycosyl transferase family 1" evidence="1">
    <location>
        <begin position="207"/>
        <end position="351"/>
    </location>
</feature>
<keyword evidence="3" id="KW-0808">Transferase</keyword>
<dbReference type="InterPro" id="IPR028098">
    <property type="entry name" value="Glyco_trans_4-like_N"/>
</dbReference>
<dbReference type="AlphaFoldDB" id="A0A0A2A488"/>
<evidence type="ECO:0000259" key="2">
    <source>
        <dbReference type="Pfam" id="PF13439"/>
    </source>
</evidence>
<dbReference type="OrthoDB" id="9801609at2"/>
<dbReference type="eggNOG" id="COG0438">
    <property type="taxonomic scope" value="Bacteria"/>
</dbReference>
<organism evidence="3 4">
    <name type="scientific">Prochlorococcus marinus str. MIT 9201</name>
    <dbReference type="NCBI Taxonomy" id="93057"/>
    <lineage>
        <taxon>Bacteria</taxon>
        <taxon>Bacillati</taxon>
        <taxon>Cyanobacteriota</taxon>
        <taxon>Cyanophyceae</taxon>
        <taxon>Synechococcales</taxon>
        <taxon>Prochlorococcaceae</taxon>
        <taxon>Prochlorococcus</taxon>
    </lineage>
</organism>
<gene>
    <name evidence="3" type="ORF">EU95_0577</name>
</gene>
<feature type="domain" description="Glycosyltransferase subfamily 4-like N-terminal" evidence="2">
    <location>
        <begin position="20"/>
        <end position="203"/>
    </location>
</feature>
<dbReference type="InterPro" id="IPR001296">
    <property type="entry name" value="Glyco_trans_1"/>
</dbReference>
<protein>
    <submittedName>
        <fullName evidence="3">Glycosyltransferase</fullName>
    </submittedName>
</protein>
<comment type="caution">
    <text evidence="3">The sequence shown here is derived from an EMBL/GenBank/DDBJ whole genome shotgun (WGS) entry which is preliminary data.</text>
</comment>
<dbReference type="STRING" id="93057.EU95_0577"/>
<name>A0A0A2A488_PROMR</name>
<evidence type="ECO:0000313" key="3">
    <source>
        <dbReference type="EMBL" id="KGF96692.1"/>
    </source>
</evidence>
<dbReference type="RefSeq" id="WP_052046855.1">
    <property type="nucleotide sequence ID" value="NZ_CP138977.1"/>
</dbReference>
<dbReference type="Proteomes" id="UP000030355">
    <property type="component" value="Unassembled WGS sequence"/>
</dbReference>